<accession>A0A2I0SZC2</accession>
<evidence type="ECO:0000313" key="3">
    <source>
        <dbReference type="Proteomes" id="UP000233556"/>
    </source>
</evidence>
<feature type="region of interest" description="Disordered" evidence="1">
    <location>
        <begin position="1"/>
        <end position="93"/>
    </location>
</feature>
<proteinExistence type="predicted"/>
<protein>
    <submittedName>
        <fullName evidence="2">Uncharacterized protein</fullName>
    </submittedName>
</protein>
<reference evidence="3" key="1">
    <citation type="submission" date="2017-11" db="EMBL/GenBank/DDBJ databases">
        <authorList>
            <person name="Lima N.C."/>
            <person name="Parody-Merino A.M."/>
            <person name="Battley P.F."/>
            <person name="Fidler A.E."/>
            <person name="Prosdocimi F."/>
        </authorList>
    </citation>
    <scope>NUCLEOTIDE SEQUENCE [LARGE SCALE GENOMIC DNA]</scope>
</reference>
<feature type="compositionally biased region" description="Basic residues" evidence="1">
    <location>
        <begin position="83"/>
        <end position="93"/>
    </location>
</feature>
<dbReference type="EMBL" id="KZ534578">
    <property type="protein sequence ID" value="PKU26893.1"/>
    <property type="molecule type" value="Genomic_DNA"/>
</dbReference>
<feature type="compositionally biased region" description="Pro residues" evidence="1">
    <location>
        <begin position="1"/>
        <end position="15"/>
    </location>
</feature>
<name>A0A2I0SZC2_LIMLA</name>
<dbReference type="Proteomes" id="UP000233556">
    <property type="component" value="Unassembled WGS sequence"/>
</dbReference>
<reference evidence="3" key="2">
    <citation type="submission" date="2017-12" db="EMBL/GenBank/DDBJ databases">
        <title>Genome sequence of the Bar-tailed Godwit (Limosa lapponica baueri).</title>
        <authorList>
            <person name="Lima N.C.B."/>
            <person name="Parody-Merino A.M."/>
            <person name="Battley P.F."/>
            <person name="Fidler A.E."/>
            <person name="Prosdocimi F."/>
        </authorList>
    </citation>
    <scope>NUCLEOTIDE SEQUENCE [LARGE SCALE GENOMIC DNA]</scope>
</reference>
<organism evidence="2 3">
    <name type="scientific">Limosa lapponica baueri</name>
    <dbReference type="NCBI Taxonomy" id="1758121"/>
    <lineage>
        <taxon>Eukaryota</taxon>
        <taxon>Metazoa</taxon>
        <taxon>Chordata</taxon>
        <taxon>Craniata</taxon>
        <taxon>Vertebrata</taxon>
        <taxon>Euteleostomi</taxon>
        <taxon>Archelosauria</taxon>
        <taxon>Archosauria</taxon>
        <taxon>Dinosauria</taxon>
        <taxon>Saurischia</taxon>
        <taxon>Theropoda</taxon>
        <taxon>Coelurosauria</taxon>
        <taxon>Aves</taxon>
        <taxon>Neognathae</taxon>
        <taxon>Neoaves</taxon>
        <taxon>Charadriiformes</taxon>
        <taxon>Scolopacidae</taxon>
        <taxon>Limosa</taxon>
    </lineage>
</organism>
<gene>
    <name evidence="2" type="ORF">llap_22803</name>
</gene>
<keyword evidence="3" id="KW-1185">Reference proteome</keyword>
<evidence type="ECO:0000256" key="1">
    <source>
        <dbReference type="SAM" id="MobiDB-lite"/>
    </source>
</evidence>
<sequence>MPRPFSPGPVHPHLPTPGAAQRPSEPPGHRGRPLPTGSQVHPAQPRHLAPQPGDDPHPAVGHRGHHPGSPGRQLQRHEVPARSHPHRGGQRRE</sequence>
<dbReference type="AlphaFoldDB" id="A0A2I0SZC2"/>
<evidence type="ECO:0000313" key="2">
    <source>
        <dbReference type="EMBL" id="PKU26893.1"/>
    </source>
</evidence>